<dbReference type="Proteomes" id="UP000298579">
    <property type="component" value="Plasmid pAtCFBP5877b"/>
</dbReference>
<comment type="activity regulation">
    <text evidence="12">Na(+) is not transported, but it plays an essential structural role and its presence is essential for fluoride channel function.</text>
</comment>
<feature type="transmembrane region" description="Helical" evidence="12">
    <location>
        <begin position="66"/>
        <end position="84"/>
    </location>
</feature>
<sequence>MVYLIVFLGAGIGGVFRHAVNMGAARLLGFGFPYGTLTVNVVGSIVMGLLTEYFVFRSGLPQELRLFLTTGLLGGFTTFSTFSLDAVTLWERGQWGIAAGYVALSLVLSMAGLFVGLMLIRLTGQGHAA</sequence>
<keyword evidence="7 12" id="KW-0406">Ion transport</keyword>
<organism evidence="13 14">
    <name type="scientific">Agrobacterium tumefaciens</name>
    <dbReference type="NCBI Taxonomy" id="358"/>
    <lineage>
        <taxon>Bacteria</taxon>
        <taxon>Pseudomonadati</taxon>
        <taxon>Pseudomonadota</taxon>
        <taxon>Alphaproteobacteria</taxon>
        <taxon>Hyphomicrobiales</taxon>
        <taxon>Rhizobiaceae</taxon>
        <taxon>Rhizobium/Agrobacterium group</taxon>
        <taxon>Agrobacterium</taxon>
        <taxon>Agrobacterium tumefaciens complex</taxon>
    </lineage>
</organism>
<dbReference type="AlphaFoldDB" id="A0AAE6BHE8"/>
<keyword evidence="4 12" id="KW-0812">Transmembrane</keyword>
<feature type="transmembrane region" description="Helical" evidence="12">
    <location>
        <begin position="33"/>
        <end position="54"/>
    </location>
</feature>
<evidence type="ECO:0000256" key="6">
    <source>
        <dbReference type="ARBA" id="ARBA00023053"/>
    </source>
</evidence>
<dbReference type="NCBIfam" id="NF010794">
    <property type="entry name" value="PRK14198.1"/>
    <property type="match status" value="1"/>
</dbReference>
<dbReference type="GO" id="GO:0005886">
    <property type="term" value="C:plasma membrane"/>
    <property type="evidence" value="ECO:0007669"/>
    <property type="project" value="UniProtKB-SubCell"/>
</dbReference>
<comment type="catalytic activity">
    <reaction evidence="11">
        <text>fluoride(in) = fluoride(out)</text>
        <dbReference type="Rhea" id="RHEA:76159"/>
        <dbReference type="ChEBI" id="CHEBI:17051"/>
    </reaction>
    <physiologicalReaction direction="left-to-right" evidence="11">
        <dbReference type="Rhea" id="RHEA:76160"/>
    </physiologicalReaction>
</comment>
<evidence type="ECO:0000256" key="11">
    <source>
        <dbReference type="ARBA" id="ARBA00035585"/>
    </source>
</evidence>
<dbReference type="NCBIfam" id="TIGR00494">
    <property type="entry name" value="crcB"/>
    <property type="match status" value="1"/>
</dbReference>
<evidence type="ECO:0000256" key="2">
    <source>
        <dbReference type="ARBA" id="ARBA00022475"/>
    </source>
</evidence>
<evidence type="ECO:0000256" key="1">
    <source>
        <dbReference type="ARBA" id="ARBA00004651"/>
    </source>
</evidence>
<keyword evidence="9 12" id="KW-0407">Ion channel</keyword>
<dbReference type="GO" id="GO:0140114">
    <property type="term" value="P:cellular detoxification of fluoride"/>
    <property type="evidence" value="ECO:0007669"/>
    <property type="project" value="UniProtKB-UniRule"/>
</dbReference>
<dbReference type="GO" id="GO:0062054">
    <property type="term" value="F:fluoride channel activity"/>
    <property type="evidence" value="ECO:0007669"/>
    <property type="project" value="UniProtKB-UniRule"/>
</dbReference>
<dbReference type="InterPro" id="IPR003691">
    <property type="entry name" value="FluC"/>
</dbReference>
<evidence type="ECO:0000313" key="14">
    <source>
        <dbReference type="Proteomes" id="UP000298579"/>
    </source>
</evidence>
<keyword evidence="8 12" id="KW-0472">Membrane</keyword>
<evidence type="ECO:0000256" key="4">
    <source>
        <dbReference type="ARBA" id="ARBA00022692"/>
    </source>
</evidence>
<proteinExistence type="inferred from homology"/>
<feature type="binding site" evidence="12">
    <location>
        <position position="77"/>
    </location>
    <ligand>
        <name>Na(+)</name>
        <dbReference type="ChEBI" id="CHEBI:29101"/>
        <note>structural</note>
    </ligand>
</feature>
<dbReference type="PANTHER" id="PTHR28259">
    <property type="entry name" value="FLUORIDE EXPORT PROTEIN 1-RELATED"/>
    <property type="match status" value="1"/>
</dbReference>
<evidence type="ECO:0000256" key="12">
    <source>
        <dbReference type="HAMAP-Rule" id="MF_00454"/>
    </source>
</evidence>
<dbReference type="RefSeq" id="WP_080831072.1">
    <property type="nucleotide sequence ID" value="NZ_CP039891.1"/>
</dbReference>
<evidence type="ECO:0000313" key="13">
    <source>
        <dbReference type="EMBL" id="QCL82763.1"/>
    </source>
</evidence>
<keyword evidence="2 12" id="KW-1003">Cell membrane</keyword>
<keyword evidence="3 12" id="KW-0997">Cell inner membrane</keyword>
<evidence type="ECO:0000256" key="9">
    <source>
        <dbReference type="ARBA" id="ARBA00023303"/>
    </source>
</evidence>
<keyword evidence="6 12" id="KW-0915">Sodium</keyword>
<feature type="binding site" evidence="12">
    <location>
        <position position="74"/>
    </location>
    <ligand>
        <name>Na(+)</name>
        <dbReference type="ChEBI" id="CHEBI:29101"/>
        <note>structural</note>
    </ligand>
</feature>
<dbReference type="Pfam" id="PF02537">
    <property type="entry name" value="CRCB"/>
    <property type="match status" value="1"/>
</dbReference>
<evidence type="ECO:0000256" key="3">
    <source>
        <dbReference type="ARBA" id="ARBA00022519"/>
    </source>
</evidence>
<accession>A0AAE6BHE8</accession>
<evidence type="ECO:0000256" key="8">
    <source>
        <dbReference type="ARBA" id="ARBA00023136"/>
    </source>
</evidence>
<dbReference type="NCBIfam" id="NF010791">
    <property type="entry name" value="PRK14195.1"/>
    <property type="match status" value="1"/>
</dbReference>
<keyword evidence="5 12" id="KW-1133">Transmembrane helix</keyword>
<keyword evidence="12" id="KW-0813">Transport</keyword>
<feature type="transmembrane region" description="Helical" evidence="12">
    <location>
        <begin position="96"/>
        <end position="120"/>
    </location>
</feature>
<keyword evidence="13" id="KW-0614">Plasmid</keyword>
<protein>
    <recommendedName>
        <fullName evidence="12">Fluoride-specific ion channel FluC</fullName>
    </recommendedName>
</protein>
<gene>
    <name evidence="12 13" type="primary">crcB</name>
    <name evidence="12" type="synonym">fluC</name>
    <name evidence="13" type="ORF">CFBP5877_27055</name>
</gene>
<comment type="function">
    <text evidence="12">Fluoride-specific ion channel. Important for reducing fluoride concentration in the cell, thus reducing its toxicity.</text>
</comment>
<dbReference type="GO" id="GO:0046872">
    <property type="term" value="F:metal ion binding"/>
    <property type="evidence" value="ECO:0007669"/>
    <property type="project" value="UniProtKB-KW"/>
</dbReference>
<reference evidence="13 14" key="1">
    <citation type="submission" date="2019-04" db="EMBL/GenBank/DDBJ databases">
        <title>Complete genome sequence of Agrobacterium tumefaciens CFBP5877.</title>
        <authorList>
            <person name="Huang Y.-Y."/>
            <person name="Chiang H.-Y."/>
            <person name="Chou L."/>
            <person name="Lai E.-M."/>
            <person name="Kuo C.-H."/>
        </authorList>
    </citation>
    <scope>NUCLEOTIDE SEQUENCE [LARGE SCALE GENOMIC DNA]</scope>
    <source>
        <strain evidence="13 14">CFBP5877</strain>
        <plasmid evidence="14">patcfbp5877b</plasmid>
    </source>
</reference>
<evidence type="ECO:0000256" key="5">
    <source>
        <dbReference type="ARBA" id="ARBA00022989"/>
    </source>
</evidence>
<dbReference type="EMBL" id="CP039900">
    <property type="protein sequence ID" value="QCL82763.1"/>
    <property type="molecule type" value="Genomic_DNA"/>
</dbReference>
<evidence type="ECO:0000256" key="10">
    <source>
        <dbReference type="ARBA" id="ARBA00035120"/>
    </source>
</evidence>
<comment type="similarity">
    <text evidence="10 12">Belongs to the fluoride channel Fluc/FEX (TC 1.A.43) family.</text>
</comment>
<name>A0AAE6BHE8_AGRTU</name>
<evidence type="ECO:0000256" key="7">
    <source>
        <dbReference type="ARBA" id="ARBA00023065"/>
    </source>
</evidence>
<comment type="subcellular location">
    <subcellularLocation>
        <location evidence="12">Cell inner membrane</location>
        <topology evidence="12">Multi-pass membrane protein</topology>
    </subcellularLocation>
    <subcellularLocation>
        <location evidence="1">Cell membrane</location>
        <topology evidence="1">Multi-pass membrane protein</topology>
    </subcellularLocation>
</comment>
<dbReference type="PANTHER" id="PTHR28259:SF1">
    <property type="entry name" value="FLUORIDE EXPORT PROTEIN 1-RELATED"/>
    <property type="match status" value="1"/>
</dbReference>
<geneLocation type="plasmid" evidence="14">
    <name>patcfbp5877b</name>
</geneLocation>
<keyword evidence="12" id="KW-0479">Metal-binding</keyword>
<dbReference type="HAMAP" id="MF_00454">
    <property type="entry name" value="FluC"/>
    <property type="match status" value="1"/>
</dbReference>